<accession>A0A6J3LQD3</accession>
<dbReference type="GO" id="GO:0005743">
    <property type="term" value="C:mitochondrial inner membrane"/>
    <property type="evidence" value="ECO:0007669"/>
    <property type="project" value="UniProtKB-SubCell"/>
</dbReference>
<dbReference type="GO" id="GO:0034982">
    <property type="term" value="P:mitochondrial protein processing"/>
    <property type="evidence" value="ECO:0007669"/>
    <property type="project" value="TreeGrafter"/>
</dbReference>
<evidence type="ECO:0000256" key="3">
    <source>
        <dbReference type="ARBA" id="ARBA00014615"/>
    </source>
</evidence>
<dbReference type="InterPro" id="IPR019165">
    <property type="entry name" value="Peptidase_M76_ATP23"/>
</dbReference>
<dbReference type="OrthoDB" id="285308at2759"/>
<comment type="subcellular location">
    <subcellularLocation>
        <location evidence="1 9">Mitochondrion inner membrane</location>
        <topology evidence="1 9">Peripheral membrane protein</topology>
        <orientation evidence="1 9">Intermembrane side</orientation>
    </subcellularLocation>
</comment>
<evidence type="ECO:0000256" key="7">
    <source>
        <dbReference type="ARBA" id="ARBA00023049"/>
    </source>
</evidence>
<comment type="similarity">
    <text evidence="2 9">Belongs to the peptidase M76 family.</text>
</comment>
<reference evidence="11" key="1">
    <citation type="submission" date="2020-01" db="EMBL/GenBank/DDBJ databases">
        <authorList>
            <consortium name="DOE Joint Genome Institute"/>
            <person name="Haridas S."/>
            <person name="Albert R."/>
            <person name="Binder M."/>
            <person name="Bloem J."/>
            <person name="Labutti K."/>
            <person name="Salamov A."/>
            <person name="Andreopoulos B."/>
            <person name="Baker S.E."/>
            <person name="Barry K."/>
            <person name="Bills G."/>
            <person name="Bluhm B.H."/>
            <person name="Cannon C."/>
            <person name="Castanera R."/>
            <person name="Culley D.E."/>
            <person name="Daum C."/>
            <person name="Ezra D."/>
            <person name="Gonzalez J.B."/>
            <person name="Henrissat B."/>
            <person name="Kuo A."/>
            <person name="Liang C."/>
            <person name="Lipzen A."/>
            <person name="Lutzoni F."/>
            <person name="Magnuson J."/>
            <person name="Mondo S."/>
            <person name="Nolan M."/>
            <person name="Ohm R."/>
            <person name="Pangilinan J."/>
            <person name="Park H.-J."/>
            <person name="Ramirez L."/>
            <person name="Alfaro M."/>
            <person name="Sun H."/>
            <person name="Tritt A."/>
            <person name="Yoshinaga Y."/>
            <person name="Zwiers L.-H."/>
            <person name="Turgeon B.G."/>
            <person name="Goodwin S.B."/>
            <person name="Spatafora J.W."/>
            <person name="Crous P.W."/>
            <person name="Grigoriev I.V."/>
        </authorList>
    </citation>
    <scope>NUCLEOTIDE SEQUENCE</scope>
    <source>
        <strain evidence="11">CBS 342.82</strain>
    </source>
</reference>
<keyword evidence="9" id="KW-0496">Mitochondrion</keyword>
<keyword evidence="6 9" id="KW-0378">Hydrolase</keyword>
<dbReference type="PANTHER" id="PTHR21711">
    <property type="entry name" value="MITOCHONDRIAL INNER MEMBRANE PROTEASE"/>
    <property type="match status" value="1"/>
</dbReference>
<keyword evidence="5 9" id="KW-0479">Metal-binding</keyword>
<dbReference type="AlphaFoldDB" id="A0A6J3LQD3"/>
<dbReference type="GO" id="GO:0033615">
    <property type="term" value="P:mitochondrial proton-transporting ATP synthase complex assembly"/>
    <property type="evidence" value="ECO:0007669"/>
    <property type="project" value="TreeGrafter"/>
</dbReference>
<evidence type="ECO:0000256" key="9">
    <source>
        <dbReference type="RuleBase" id="RU364057"/>
    </source>
</evidence>
<dbReference type="Pfam" id="PF09768">
    <property type="entry name" value="Peptidase_M76"/>
    <property type="match status" value="1"/>
</dbReference>
<evidence type="ECO:0000256" key="1">
    <source>
        <dbReference type="ARBA" id="ARBA00004137"/>
    </source>
</evidence>
<evidence type="ECO:0000313" key="11">
    <source>
        <dbReference type="RefSeq" id="XP_033455142.1"/>
    </source>
</evidence>
<comment type="function">
    <text evidence="8">Has a dual role in the assembly of mitochondrial ATPase. Acts as a protease that removes N-terminal residues of mitochondrial ATPase CF(0) subunit 6 at the intermembrane space side. Also involved in the correct assembly of the membrane-embedded ATPase CF(0) particle, probably mediating association of subunit 6 with the subunit 9 ring.</text>
</comment>
<evidence type="ECO:0000256" key="6">
    <source>
        <dbReference type="ARBA" id="ARBA00022801"/>
    </source>
</evidence>
<protein>
    <recommendedName>
        <fullName evidence="3 9">Mitochondrial inner membrane protease ATP23</fullName>
        <ecNumber evidence="9">3.4.24.-</ecNumber>
    </recommendedName>
</protein>
<gene>
    <name evidence="11" type="ORF">K489DRAFT_391370</name>
</gene>
<name>A0A6J3LQD3_9PEZI</name>
<sequence length="233" mass="27166">MAEASSKTETNKPEIDRSFYTWSSFFSILTGSASEQERKTYFHTQDVLNEEKDCKRCEADVEHFFKASPIIRFMKHNIDLLGPGDGSATITPKNIFCRRCENQAGGGFDPEYGILICANHIKQRDHLEDTLAHEMIHAWDWMRFKLDLNDLRHAACMEIRASTLSGECRFWREFWHRGQYKLTQQLQECVRRRATLSVAARDGCKDQAHAASVVNEVWDSCFRDTRPFDRIYR</sequence>
<keyword evidence="4 9" id="KW-0645">Protease</keyword>
<keyword evidence="7 9" id="KW-0482">Metalloprotease</keyword>
<reference evidence="11" key="3">
    <citation type="submission" date="2025-08" db="UniProtKB">
        <authorList>
            <consortium name="RefSeq"/>
        </authorList>
    </citation>
    <scope>IDENTIFICATION</scope>
    <source>
        <strain evidence="11">CBS 342.82</strain>
    </source>
</reference>
<keyword evidence="9" id="KW-0472">Membrane</keyword>
<dbReference type="Proteomes" id="UP000504637">
    <property type="component" value="Unplaced"/>
</dbReference>
<proteinExistence type="inferred from homology"/>
<evidence type="ECO:0000313" key="10">
    <source>
        <dbReference type="Proteomes" id="UP000504637"/>
    </source>
</evidence>
<dbReference type="GO" id="GO:0004222">
    <property type="term" value="F:metalloendopeptidase activity"/>
    <property type="evidence" value="ECO:0007669"/>
    <property type="project" value="InterPro"/>
</dbReference>
<evidence type="ECO:0000256" key="8">
    <source>
        <dbReference type="ARBA" id="ARBA00025322"/>
    </source>
</evidence>
<evidence type="ECO:0000256" key="2">
    <source>
        <dbReference type="ARBA" id="ARBA00009915"/>
    </source>
</evidence>
<organism evidence="11">
    <name type="scientific">Dissoconium aciculare CBS 342.82</name>
    <dbReference type="NCBI Taxonomy" id="1314786"/>
    <lineage>
        <taxon>Eukaryota</taxon>
        <taxon>Fungi</taxon>
        <taxon>Dikarya</taxon>
        <taxon>Ascomycota</taxon>
        <taxon>Pezizomycotina</taxon>
        <taxon>Dothideomycetes</taxon>
        <taxon>Dothideomycetidae</taxon>
        <taxon>Mycosphaerellales</taxon>
        <taxon>Dissoconiaceae</taxon>
        <taxon>Dissoconium</taxon>
    </lineage>
</organism>
<reference evidence="11" key="2">
    <citation type="submission" date="2020-04" db="EMBL/GenBank/DDBJ databases">
        <authorList>
            <consortium name="NCBI Genome Project"/>
        </authorList>
    </citation>
    <scope>NUCLEOTIDE SEQUENCE</scope>
    <source>
        <strain evidence="11">CBS 342.82</strain>
    </source>
</reference>
<dbReference type="EC" id="3.4.24.-" evidence="9"/>
<dbReference type="GeneID" id="54364487"/>
<dbReference type="RefSeq" id="XP_033455142.1">
    <property type="nucleotide sequence ID" value="XM_033606687.1"/>
</dbReference>
<dbReference type="GO" id="GO:0046872">
    <property type="term" value="F:metal ion binding"/>
    <property type="evidence" value="ECO:0007669"/>
    <property type="project" value="UniProtKB-KW"/>
</dbReference>
<dbReference type="PANTHER" id="PTHR21711:SF0">
    <property type="entry name" value="MITOCHONDRIAL INNER MEMBRANE PROTEASE ATP23 HOMOLOG"/>
    <property type="match status" value="1"/>
</dbReference>
<evidence type="ECO:0000256" key="5">
    <source>
        <dbReference type="ARBA" id="ARBA00022723"/>
    </source>
</evidence>
<evidence type="ECO:0000256" key="4">
    <source>
        <dbReference type="ARBA" id="ARBA00022670"/>
    </source>
</evidence>
<keyword evidence="9" id="KW-0999">Mitochondrion inner membrane</keyword>
<keyword evidence="10" id="KW-1185">Reference proteome</keyword>